<dbReference type="SMART" id="SM00028">
    <property type="entry name" value="TPR"/>
    <property type="match status" value="3"/>
</dbReference>
<dbReference type="Gene3D" id="3.40.50.300">
    <property type="entry name" value="P-loop containing nucleotide triphosphate hydrolases"/>
    <property type="match status" value="1"/>
</dbReference>
<evidence type="ECO:0000256" key="2">
    <source>
        <dbReference type="SAM" id="MobiDB-lite"/>
    </source>
</evidence>
<dbReference type="InterPro" id="IPR011990">
    <property type="entry name" value="TPR-like_helical_dom_sf"/>
</dbReference>
<accession>A0ABV7PAN5</accession>
<dbReference type="PANTHER" id="PTHR47691:SF3">
    <property type="entry name" value="HTH-TYPE TRANSCRIPTIONAL REGULATOR RV0890C-RELATED"/>
    <property type="match status" value="1"/>
</dbReference>
<comment type="caution">
    <text evidence="3">The sequence shown here is derived from an EMBL/GenBank/DDBJ whole genome shotgun (WGS) entry which is preliminary data.</text>
</comment>
<feature type="repeat" description="TPR" evidence="1">
    <location>
        <begin position="500"/>
        <end position="533"/>
    </location>
</feature>
<dbReference type="PANTHER" id="PTHR47691">
    <property type="entry name" value="REGULATOR-RELATED"/>
    <property type="match status" value="1"/>
</dbReference>
<feature type="region of interest" description="Disordered" evidence="2">
    <location>
        <begin position="638"/>
        <end position="667"/>
    </location>
</feature>
<sequence length="667" mass="72692">MTAPAGLGVPADRPWQIPAAPTVFQARERFTAELDRIWGEDTGRRLVVVSGVGGVGKTSLALDWLYAKADEFPQGILYSDLGGAREQPPEDPGEILHGFLTALGSSPDEIPTSLGQRAASFRTATVSRRMAVLLDDAASVAQVRPLLPAGPEAIVFVTSRWRLTDLGIDGAQFVDLPPLTESQAWMLFERYTGTERVRSDPPAASEIVSSCGGLPLALSVAAARLRTRPQRTLAREAAAYGRWTSEGGRSADRTLSLNAIFEVVYEGLPQSAARAYLACGVHPGPFLSTEPLAAALGRPVSAVEDDVDELIEANLLTEAGEDRFVQHMVLHSDARTRAATTLPGDERDRLARTFAGWYLDRVLAADEAIHPHRARYATRERRSKDFVERAEGLAWWRDHLSVIRAVFTAAADHEWDDLVWQFCEASWGFFLHHRDYLPWIAMNERGVRAATRVNLPLVEARLRSQLGFAYAKLGRYDKAAEENVVALRLGQQENDGRTQATALSQLGRSARGQGDLEGALDFYRQAADLQERLGIPRGVALCRRRQGEVLAKLGRNSEAMIELTASAAVMAEVGDAAQHARSVMALAGIQATEGRAEDAIARLTESLRTVRALDSPYYTAEILAALGQVERQCGREEEGTGHLAEAQALHTELGVPRAEDPGYGSQP</sequence>
<proteinExistence type="predicted"/>
<reference evidence="4" key="1">
    <citation type="journal article" date="2019" name="Int. J. Syst. Evol. Microbiol.">
        <title>The Global Catalogue of Microorganisms (GCM) 10K type strain sequencing project: providing services to taxonomists for standard genome sequencing and annotation.</title>
        <authorList>
            <consortium name="The Broad Institute Genomics Platform"/>
            <consortium name="The Broad Institute Genome Sequencing Center for Infectious Disease"/>
            <person name="Wu L."/>
            <person name="Ma J."/>
        </authorList>
    </citation>
    <scope>NUCLEOTIDE SEQUENCE [LARGE SCALE GENOMIC DNA]</scope>
    <source>
        <strain evidence="4">CGMCC 4.7676</strain>
    </source>
</reference>
<dbReference type="Gene3D" id="1.25.40.10">
    <property type="entry name" value="Tetratricopeptide repeat domain"/>
    <property type="match status" value="1"/>
</dbReference>
<dbReference type="InterPro" id="IPR042197">
    <property type="entry name" value="Apaf_helical"/>
</dbReference>
<evidence type="ECO:0000313" key="3">
    <source>
        <dbReference type="EMBL" id="MFC3455518.1"/>
    </source>
</evidence>
<dbReference type="Proteomes" id="UP001595645">
    <property type="component" value="Unassembled WGS sequence"/>
</dbReference>
<dbReference type="PRINTS" id="PR00364">
    <property type="entry name" value="DISEASERSIST"/>
</dbReference>
<gene>
    <name evidence="3" type="ORF">ACFOSH_39320</name>
</gene>
<dbReference type="PROSITE" id="PS50005">
    <property type="entry name" value="TPR"/>
    <property type="match status" value="2"/>
</dbReference>
<dbReference type="RefSeq" id="WP_378246036.1">
    <property type="nucleotide sequence ID" value="NZ_JBHRWK010000094.1"/>
</dbReference>
<keyword evidence="4" id="KW-1185">Reference proteome</keyword>
<dbReference type="EMBL" id="JBHRWK010000094">
    <property type="protein sequence ID" value="MFC3455518.1"/>
    <property type="molecule type" value="Genomic_DNA"/>
</dbReference>
<dbReference type="SUPFAM" id="SSF48452">
    <property type="entry name" value="TPR-like"/>
    <property type="match status" value="1"/>
</dbReference>
<keyword evidence="1" id="KW-0802">TPR repeat</keyword>
<dbReference type="SUPFAM" id="SSF52540">
    <property type="entry name" value="P-loop containing nucleoside triphosphate hydrolases"/>
    <property type="match status" value="1"/>
</dbReference>
<evidence type="ECO:0000313" key="4">
    <source>
        <dbReference type="Proteomes" id="UP001595645"/>
    </source>
</evidence>
<evidence type="ECO:0000256" key="1">
    <source>
        <dbReference type="PROSITE-ProRule" id="PRU00339"/>
    </source>
</evidence>
<organism evidence="3 4">
    <name type="scientific">Amycolatopsis speibonae</name>
    <dbReference type="NCBI Taxonomy" id="1450224"/>
    <lineage>
        <taxon>Bacteria</taxon>
        <taxon>Bacillati</taxon>
        <taxon>Actinomycetota</taxon>
        <taxon>Actinomycetes</taxon>
        <taxon>Pseudonocardiales</taxon>
        <taxon>Pseudonocardiaceae</taxon>
        <taxon>Amycolatopsis</taxon>
    </lineage>
</organism>
<dbReference type="Gene3D" id="1.10.8.430">
    <property type="entry name" value="Helical domain of apoptotic protease-activating factors"/>
    <property type="match status" value="1"/>
</dbReference>
<name>A0ABV7PAN5_9PSEU</name>
<dbReference type="InterPro" id="IPR019734">
    <property type="entry name" value="TPR_rpt"/>
</dbReference>
<protein>
    <submittedName>
        <fullName evidence="3">Tetratricopeptide repeat protein</fullName>
    </submittedName>
</protein>
<dbReference type="Pfam" id="PF13424">
    <property type="entry name" value="TPR_12"/>
    <property type="match status" value="1"/>
</dbReference>
<feature type="repeat" description="TPR" evidence="1">
    <location>
        <begin position="460"/>
        <end position="493"/>
    </location>
</feature>
<dbReference type="InterPro" id="IPR027417">
    <property type="entry name" value="P-loop_NTPase"/>
</dbReference>